<evidence type="ECO:0000256" key="4">
    <source>
        <dbReference type="ARBA" id="ARBA00023136"/>
    </source>
</evidence>
<feature type="transmembrane region" description="Helical" evidence="5">
    <location>
        <begin position="105"/>
        <end position="125"/>
    </location>
</feature>
<feature type="transmembrane region" description="Helical" evidence="5">
    <location>
        <begin position="58"/>
        <end position="76"/>
    </location>
</feature>
<keyword evidence="7" id="KW-1185">Reference proteome</keyword>
<dbReference type="Pfam" id="PF13564">
    <property type="entry name" value="DoxX_2"/>
    <property type="match status" value="1"/>
</dbReference>
<evidence type="ECO:0000313" key="6">
    <source>
        <dbReference type="EMBL" id="MBX7482008.1"/>
    </source>
</evidence>
<name>A0ABS7J8N5_9SPHN</name>
<dbReference type="Proteomes" id="UP000755104">
    <property type="component" value="Unassembled WGS sequence"/>
</dbReference>
<sequence>MNEYDPEEPPNGKGGVVWAGRALTALFALFMLGASIAPKLLGLDVAGDTLEPLGWPRDAAFAIGILELACVALYLWPRTSVLGAILMTGVLGGAMATQFRVDAPLLSHSLFGIYLGLAMWGGLWLRDPALRRQFPWRVR</sequence>
<dbReference type="RefSeq" id="WP_221556657.1">
    <property type="nucleotide sequence ID" value="NZ_JAIGNO010000003.1"/>
</dbReference>
<comment type="caution">
    <text evidence="6">The sequence shown here is derived from an EMBL/GenBank/DDBJ whole genome shotgun (WGS) entry which is preliminary data.</text>
</comment>
<organism evidence="6 7">
    <name type="scientific">Qipengyuania qiaonensis</name>
    <dbReference type="NCBI Taxonomy" id="2867240"/>
    <lineage>
        <taxon>Bacteria</taxon>
        <taxon>Pseudomonadati</taxon>
        <taxon>Pseudomonadota</taxon>
        <taxon>Alphaproteobacteria</taxon>
        <taxon>Sphingomonadales</taxon>
        <taxon>Erythrobacteraceae</taxon>
        <taxon>Qipengyuania</taxon>
    </lineage>
</organism>
<keyword evidence="2 5" id="KW-0812">Transmembrane</keyword>
<accession>A0ABS7J8N5</accession>
<protein>
    <submittedName>
        <fullName evidence="6">DoxX family protein</fullName>
    </submittedName>
</protein>
<evidence type="ECO:0000256" key="5">
    <source>
        <dbReference type="SAM" id="Phobius"/>
    </source>
</evidence>
<feature type="transmembrane region" description="Helical" evidence="5">
    <location>
        <begin position="16"/>
        <end position="38"/>
    </location>
</feature>
<dbReference type="EMBL" id="JAIGNO010000003">
    <property type="protein sequence ID" value="MBX7482008.1"/>
    <property type="molecule type" value="Genomic_DNA"/>
</dbReference>
<feature type="transmembrane region" description="Helical" evidence="5">
    <location>
        <begin position="81"/>
        <end position="99"/>
    </location>
</feature>
<evidence type="ECO:0000256" key="1">
    <source>
        <dbReference type="ARBA" id="ARBA00004141"/>
    </source>
</evidence>
<evidence type="ECO:0000256" key="2">
    <source>
        <dbReference type="ARBA" id="ARBA00022692"/>
    </source>
</evidence>
<evidence type="ECO:0000256" key="3">
    <source>
        <dbReference type="ARBA" id="ARBA00022989"/>
    </source>
</evidence>
<keyword evidence="4 5" id="KW-0472">Membrane</keyword>
<dbReference type="InterPro" id="IPR032808">
    <property type="entry name" value="DoxX"/>
</dbReference>
<evidence type="ECO:0000313" key="7">
    <source>
        <dbReference type="Proteomes" id="UP000755104"/>
    </source>
</evidence>
<reference evidence="6 7" key="1">
    <citation type="submission" date="2021-08" db="EMBL/GenBank/DDBJ databases">
        <title>Comparative Genomics Analysis of the Genus Qipengyuania Reveals Extensive Genetic Diversity and Metabolic Versatility, Including the Description of Fifteen Novel Species.</title>
        <authorList>
            <person name="Liu Y."/>
        </authorList>
    </citation>
    <scope>NUCLEOTIDE SEQUENCE [LARGE SCALE GENOMIC DNA]</scope>
    <source>
        <strain evidence="6 7">6D47A</strain>
    </source>
</reference>
<comment type="subcellular location">
    <subcellularLocation>
        <location evidence="1">Membrane</location>
        <topology evidence="1">Multi-pass membrane protein</topology>
    </subcellularLocation>
</comment>
<keyword evidence="3 5" id="KW-1133">Transmembrane helix</keyword>
<gene>
    <name evidence="6" type="ORF">K3174_05660</name>
</gene>
<proteinExistence type="predicted"/>